<dbReference type="GO" id="GO:0000978">
    <property type="term" value="F:RNA polymerase II cis-regulatory region sequence-specific DNA binding"/>
    <property type="evidence" value="ECO:0007669"/>
    <property type="project" value="TreeGrafter"/>
</dbReference>
<dbReference type="Proteomes" id="UP001175000">
    <property type="component" value="Unassembled WGS sequence"/>
</dbReference>
<proteinExistence type="predicted"/>
<dbReference type="Gene3D" id="1.10.30.10">
    <property type="entry name" value="High mobility group box domain"/>
    <property type="match status" value="1"/>
</dbReference>
<keyword evidence="6" id="KW-1185">Reference proteome</keyword>
<name>A0AA40CCF8_9PEZI</name>
<dbReference type="PANTHER" id="PTHR10270:SF161">
    <property type="entry name" value="SEX-DETERMINING REGION Y PROTEIN"/>
    <property type="match status" value="1"/>
</dbReference>
<reference evidence="5" key="1">
    <citation type="submission" date="2023-06" db="EMBL/GenBank/DDBJ databases">
        <title>Genome-scale phylogeny and comparative genomics of the fungal order Sordariales.</title>
        <authorList>
            <consortium name="Lawrence Berkeley National Laboratory"/>
            <person name="Hensen N."/>
            <person name="Bonometti L."/>
            <person name="Westerberg I."/>
            <person name="Brannstrom I.O."/>
            <person name="Guillou S."/>
            <person name="Cros-Aarteil S."/>
            <person name="Calhoun S."/>
            <person name="Haridas S."/>
            <person name="Kuo A."/>
            <person name="Mondo S."/>
            <person name="Pangilinan J."/>
            <person name="Riley R."/>
            <person name="Labutti K."/>
            <person name="Andreopoulos B."/>
            <person name="Lipzen A."/>
            <person name="Chen C."/>
            <person name="Yanf M."/>
            <person name="Daum C."/>
            <person name="Ng V."/>
            <person name="Clum A."/>
            <person name="Steindorff A."/>
            <person name="Ohm R."/>
            <person name="Martin F."/>
            <person name="Silar P."/>
            <person name="Natvig D."/>
            <person name="Lalanne C."/>
            <person name="Gautier V."/>
            <person name="Ament-Velasquez S.L."/>
            <person name="Kruys A."/>
            <person name="Hutchinson M.I."/>
            <person name="Powell A.J."/>
            <person name="Barry K."/>
            <person name="Miller A.N."/>
            <person name="Grigoriev I.V."/>
            <person name="Debuchy R."/>
            <person name="Gladieux P."/>
            <person name="Thoren M.H."/>
            <person name="Johannesson H."/>
        </authorList>
    </citation>
    <scope>NUCLEOTIDE SEQUENCE</scope>
    <source>
        <strain evidence="5">CBS 606.72</strain>
    </source>
</reference>
<protein>
    <recommendedName>
        <fullName evidence="4">HMG box domain-containing protein</fullName>
    </recommendedName>
</protein>
<dbReference type="InterPro" id="IPR050140">
    <property type="entry name" value="SRY-related_HMG-box_TF-like"/>
</dbReference>
<dbReference type="SMART" id="SM00398">
    <property type="entry name" value="HMG"/>
    <property type="match status" value="1"/>
</dbReference>
<evidence type="ECO:0000313" key="6">
    <source>
        <dbReference type="Proteomes" id="UP001175000"/>
    </source>
</evidence>
<dbReference type="EMBL" id="JAULSU010000001">
    <property type="protein sequence ID" value="KAK0633696.1"/>
    <property type="molecule type" value="Genomic_DNA"/>
</dbReference>
<keyword evidence="2" id="KW-0804">Transcription</keyword>
<dbReference type="InterPro" id="IPR036910">
    <property type="entry name" value="HMG_box_dom_sf"/>
</dbReference>
<evidence type="ECO:0000259" key="4">
    <source>
        <dbReference type="PROSITE" id="PS50118"/>
    </source>
</evidence>
<feature type="DNA-binding region" description="HMG box" evidence="3">
    <location>
        <begin position="123"/>
        <end position="191"/>
    </location>
</feature>
<comment type="caution">
    <text evidence="5">The sequence shown here is derived from an EMBL/GenBank/DDBJ whole genome shotgun (WGS) entry which is preliminary data.</text>
</comment>
<dbReference type="InterPro" id="IPR009071">
    <property type="entry name" value="HMG_box_dom"/>
</dbReference>
<dbReference type="CDD" id="cd01389">
    <property type="entry name" value="HMG-box_ROX1-like"/>
    <property type="match status" value="1"/>
</dbReference>
<dbReference type="AlphaFoldDB" id="A0AA40CCF8"/>
<dbReference type="GO" id="GO:0005634">
    <property type="term" value="C:nucleus"/>
    <property type="evidence" value="ECO:0007669"/>
    <property type="project" value="UniProtKB-UniRule"/>
</dbReference>
<dbReference type="GO" id="GO:0001228">
    <property type="term" value="F:DNA-binding transcription activator activity, RNA polymerase II-specific"/>
    <property type="evidence" value="ECO:0007669"/>
    <property type="project" value="TreeGrafter"/>
</dbReference>
<sequence>MASIVYDPEWIKKTIRDCWSFLSAQLGHWNSSKIIAMDFTMYQKLPKPVLDGLAFEAGKFHNKECMWLQDGVKMDVYVLGIKEHLQKNVSTTSSGCVVWDPLKKHSLVSKKGTGLRKRMDGQPRRPPNAFILYRKDQHPEIKRMYPEIHNNEISILTGSMWKSESEEIRQKYHLRAMAIKKALLKDQPHYKYQPRRSDEIQRRRRQLPVKQENGQLAPDSVIVNGQEDVIPQPYSGTVAAVTNASDNSTGIYQEHGMSSPTAGAVGDWTPTTLSEHITETGLPLPWNFPVPSVDQAAVFGQVLPRLEFNGANTPPTPVEHHQKDSELRKFLFGPAVIMQDIEMHETGTFGRH</sequence>
<accession>A0AA40CCF8</accession>
<gene>
    <name evidence="5" type="ORF">B0T14DRAFT_561263</name>
</gene>
<evidence type="ECO:0000256" key="3">
    <source>
        <dbReference type="PROSITE-ProRule" id="PRU00267"/>
    </source>
</evidence>
<dbReference type="PANTHER" id="PTHR10270">
    <property type="entry name" value="SOX TRANSCRIPTION FACTOR"/>
    <property type="match status" value="1"/>
</dbReference>
<evidence type="ECO:0000256" key="2">
    <source>
        <dbReference type="ARBA" id="ARBA00023163"/>
    </source>
</evidence>
<dbReference type="GO" id="GO:0030154">
    <property type="term" value="P:cell differentiation"/>
    <property type="evidence" value="ECO:0007669"/>
    <property type="project" value="TreeGrafter"/>
</dbReference>
<keyword evidence="1 3" id="KW-0238">DNA-binding</keyword>
<evidence type="ECO:0000313" key="5">
    <source>
        <dbReference type="EMBL" id="KAK0633696.1"/>
    </source>
</evidence>
<organism evidence="5 6">
    <name type="scientific">Immersiella caudata</name>
    <dbReference type="NCBI Taxonomy" id="314043"/>
    <lineage>
        <taxon>Eukaryota</taxon>
        <taxon>Fungi</taxon>
        <taxon>Dikarya</taxon>
        <taxon>Ascomycota</taxon>
        <taxon>Pezizomycotina</taxon>
        <taxon>Sordariomycetes</taxon>
        <taxon>Sordariomycetidae</taxon>
        <taxon>Sordariales</taxon>
        <taxon>Lasiosphaeriaceae</taxon>
        <taxon>Immersiella</taxon>
    </lineage>
</organism>
<dbReference type="Pfam" id="PF00505">
    <property type="entry name" value="HMG_box"/>
    <property type="match status" value="1"/>
</dbReference>
<keyword evidence="3" id="KW-0539">Nucleus</keyword>
<dbReference type="PROSITE" id="PS50118">
    <property type="entry name" value="HMG_BOX_2"/>
    <property type="match status" value="1"/>
</dbReference>
<dbReference type="SUPFAM" id="SSF47095">
    <property type="entry name" value="HMG-box"/>
    <property type="match status" value="1"/>
</dbReference>
<evidence type="ECO:0000256" key="1">
    <source>
        <dbReference type="ARBA" id="ARBA00023125"/>
    </source>
</evidence>
<feature type="domain" description="HMG box" evidence="4">
    <location>
        <begin position="123"/>
        <end position="191"/>
    </location>
</feature>